<feature type="region of interest" description="Disordered" evidence="1">
    <location>
        <begin position="86"/>
        <end position="109"/>
    </location>
</feature>
<reference evidence="2 3" key="1">
    <citation type="submission" date="2015-10" db="EMBL/GenBank/DDBJ databases">
        <title>Draft genome sequence of Streptomyces sp. RV15, isolated from a marine sponge.</title>
        <authorList>
            <person name="Ruckert C."/>
            <person name="Abdelmohsen U.R."/>
            <person name="Winkler A."/>
            <person name="Hentschel U."/>
            <person name="Kalinowski J."/>
            <person name="Kampfer P."/>
            <person name="Glaeser S."/>
        </authorList>
    </citation>
    <scope>NUCLEOTIDE SEQUENCE [LARGE SCALE GENOMIC DNA]</scope>
    <source>
        <strain evidence="2 3">RV15</strain>
    </source>
</reference>
<organism evidence="2 3">
    <name type="scientific">Streptomyces dysideae</name>
    <dbReference type="NCBI Taxonomy" id="909626"/>
    <lineage>
        <taxon>Bacteria</taxon>
        <taxon>Bacillati</taxon>
        <taxon>Actinomycetota</taxon>
        <taxon>Actinomycetes</taxon>
        <taxon>Kitasatosporales</taxon>
        <taxon>Streptomycetaceae</taxon>
        <taxon>Streptomyces</taxon>
    </lineage>
</organism>
<name>A0A101UZ73_9ACTN</name>
<dbReference type="EMBL" id="LMXB01000049">
    <property type="protein sequence ID" value="KUO19590.1"/>
    <property type="molecule type" value="Genomic_DNA"/>
</dbReference>
<gene>
    <name evidence="2" type="ORF">AQJ91_18785</name>
</gene>
<dbReference type="Proteomes" id="UP000053260">
    <property type="component" value="Unassembled WGS sequence"/>
</dbReference>
<evidence type="ECO:0000256" key="1">
    <source>
        <dbReference type="SAM" id="MobiDB-lite"/>
    </source>
</evidence>
<proteinExistence type="predicted"/>
<keyword evidence="3" id="KW-1185">Reference proteome</keyword>
<sequence>MRCPADAGCRAGQHRFAEQEQCRVVVQPAAHMGQQFVMEGGEGAGRLVGHMAGQPFGERVELPAVVAGLGDPFGVEQQLVPVGEGQHLKTGGLAGEGAQPEGRGRMGGL</sequence>
<feature type="non-terminal residue" evidence="2">
    <location>
        <position position="109"/>
    </location>
</feature>
<accession>A0A101UZ73</accession>
<protein>
    <submittedName>
        <fullName evidence="2">Uncharacterized protein</fullName>
    </submittedName>
</protein>
<evidence type="ECO:0000313" key="3">
    <source>
        <dbReference type="Proteomes" id="UP000053260"/>
    </source>
</evidence>
<dbReference type="AlphaFoldDB" id="A0A101UZ73"/>
<comment type="caution">
    <text evidence="2">The sequence shown here is derived from an EMBL/GenBank/DDBJ whole genome shotgun (WGS) entry which is preliminary data.</text>
</comment>
<dbReference type="STRING" id="909626.AQJ91_18785"/>
<evidence type="ECO:0000313" key="2">
    <source>
        <dbReference type="EMBL" id="KUO19590.1"/>
    </source>
</evidence>